<dbReference type="OMA" id="CATRTCE"/>
<dbReference type="InterPro" id="IPR016201">
    <property type="entry name" value="PSI"/>
</dbReference>
<organism evidence="4 5">
    <name type="scientific">Paramecium primaurelia</name>
    <dbReference type="NCBI Taxonomy" id="5886"/>
    <lineage>
        <taxon>Eukaryota</taxon>
        <taxon>Sar</taxon>
        <taxon>Alveolata</taxon>
        <taxon>Ciliophora</taxon>
        <taxon>Intramacronucleata</taxon>
        <taxon>Oligohymenophorea</taxon>
        <taxon>Peniculida</taxon>
        <taxon>Parameciidae</taxon>
        <taxon>Paramecium</taxon>
    </lineage>
</organism>
<reference evidence="4" key="1">
    <citation type="submission" date="2021-01" db="EMBL/GenBank/DDBJ databases">
        <authorList>
            <consortium name="Genoscope - CEA"/>
            <person name="William W."/>
        </authorList>
    </citation>
    <scope>NUCLEOTIDE SEQUENCE</scope>
</reference>
<name>A0A8S1NMC8_PARPR</name>
<protein>
    <recommendedName>
        <fullName evidence="3">PSI domain-containing protein</fullName>
    </recommendedName>
</protein>
<sequence>MKRTLLIIALISIATCQVVNKSEACTCTQLLTLADCGRNPGCSWNTTKLACEVPQSTGPVTVTKNYGKSLYCEGQAQTDCLKLNECAWIDNKCTFFTSCTPYEKASKDECQEISKRCITDGQICVEIDLCSTYLTSTSCYQSKTTYCVWDEPTKKCSDVTECGQLPIALTKDSECRLYLKKECTAKPGGGCVESGTNCEDQTSQEGCVTNKARSVTCYWNDQDNKCTEKKCEFAKKSINTHADCQIFSDKCTANEGGGCVDLKTCADGKISEGCKIDSAKKDCYWSTTEKKCKDKVCVNAPNTLTTNSDCQKQFLAKCITNGGGCVDDTSCSSSTVQEQCAVNRFNNRQCTWNVTCKDKTCENAGPENVGHDQCSTYSKLCTGKANNATGCQNRTCENAPTTITTNPGCEEYLPGKNCITKKDGGCVTNKNCSDILIRDACVKDINKKDCYWDSVAGNCLDKTCATLPTRLNSHPACNGEINTCTVSSSGTCVDLICENVVDKDNCVKDKDGADCIYYGSCFQKQCSAASQSLITHAECQGYLQTCTLANTKKGCMDIPLTCSALIKENCELKANGEKCGWTGSACVDIVCTTAPTKTDDDYTVELCENYKPNSNCVPNQSKKGCMELVAKCESRTIIEQCNVAGTATNGGKTCLWDTINSKCYEKTCANATKDGYNGKVVVTSDEVAHNDCQAWLKDKDNKPLCVVGTANNVCAPLPINCSGLGKNSCVVANVLKVPNSSPVEYLNCFWNVTTSKCVDGNVCANIDKTSHNDCTNASNKKCTVSADGSKCVDRQACTAYTQEIQCKKDKNDSPCSWTEATKKCSDTLCLSTDEDSKSFITHDNCTAKSNQCTLTNLPCGLKKTSCANYGNEKACLGGLLGDKKQCKWDSDAKTCGDVADGDFVCANVKGANLTGKYCNTLNVKCSVNAARTACIDAKDTCGAYTEAPSCKWSKNEGDCFYTGGACKAVSTLKCSELSGLTDAECRTLKSSCIFGASGKCKPDCAGRPNPQTYNTCQKFDSECSVKNDGSGCYYIDKNCSQLPTSTCTKGKDGKLCKVNGATCSDLVIIDDDANCGNVTSATNGKLTAKYCGEASGNKCTAKPDGSACAKIEANCAAYTDTTLPLCYFSTEGYCTIDSADTTKCAKVDAQACANISLGGAVELSDNLCSEVKATCIMDPVDKKKCKDYTVDPPTCGDFKGTFNFFNCFHFLNTCTVNSAGTACITAEATCDLYDASEKCGYATTDGPCVWDATVSPAACKPKSCDAITTTDVAVPSIDTCSAKQQSCTVRTGGCMKRVACTIYTTKDQCVENLSGGKCIWNTNTNPGKCFDKTCTNADSTYNDHAKCQGVGNCTVKVSEDLTTQAGCINLGACSDYKVADQCKINASKKDCEWSLAETPNKCVDKTCTSADPATNTDYEKCSAYITDGNCTLAAKKNEDGTYTEGGCMPLALCTEYNTVNQCKKSKNKDNAGNLLNCYWNDTTKKCGDASCLNADDTYTTHDACVTYGNTASLKCTVDQDDKGCVPVPETCEGMSKGQCVDVDAKSNKCIWLEVSGTGSCATRTCENAVSPATAADCSNHLFYCTMIDTGSKCKTKTCEDYNFTEDAACAALFNNSKKCTTNGKFCVNRGTCAQALSQKGCVTDSSLNACEWIVPTDTTKPAYCVLKTCNTAPKEFTTESQCLQYFTPKTGSTCNTQQGGGCVQRSTCSAAKAQAACNTDAAGFICAWDADTSTCRNQECKDISGTTHAACQNPTDKNFKGKCTAGKGGKCAVVQKCVLTTVEAACVQGTDGPCIWIPDSSNPDGTKGACFLYDSCRSLDWGKDSQCKWISDKCTTNGKQCIGITSCAKTNVDGGCVTGTDGECITTVQALGSLNKVCTKYASCNSALFTTHQECQDANPKCTTNGTSSCIELAACSTYVREACKKNKDGVQRNSNGQITSTGDCSWDETTNACRDQNCSDLKLNTTTHSGCSAQLITCTTDGTNCITKDSCVKYTTNSACINSVGTEGLCQWVEGTGGAAGSCRVKTCDDIPAGTTIAACSIISTCTTDGIKCITKGTCDKYTTKTGCNSRGTDGICVWTETTTGTTTTGKCSLMTNCATGSKDQNACQQASNRCKWTSATATAASSCVDHTCESYNAASGRCSYFPNWDSTKYNICRNVAGKCTAADPKTLLETECYTQSAYMYSWNSKTNACSQCGTTIVTPNNSTNGNNTDNNGSTTTDSGYVLGVAVLLGYLMY</sequence>
<feature type="domain" description="PSI" evidence="3">
    <location>
        <begin position="1299"/>
        <end position="1348"/>
    </location>
</feature>
<feature type="domain" description="PSI" evidence="3">
    <location>
        <begin position="197"/>
        <end position="245"/>
    </location>
</feature>
<dbReference type="SMART" id="SM00639">
    <property type="entry name" value="PSA"/>
    <property type="match status" value="26"/>
</dbReference>
<dbReference type="Pfam" id="PF01508">
    <property type="entry name" value="Paramecium_SA"/>
    <property type="match status" value="20"/>
</dbReference>
<gene>
    <name evidence="4" type="ORF">PPRIM_AZ9-3.1.T0790121</name>
</gene>
<feature type="domain" description="PSI" evidence="3">
    <location>
        <begin position="1707"/>
        <end position="1752"/>
    </location>
</feature>
<evidence type="ECO:0000313" key="5">
    <source>
        <dbReference type="Proteomes" id="UP000688137"/>
    </source>
</evidence>
<evidence type="ECO:0000259" key="3">
    <source>
        <dbReference type="SMART" id="SM00423"/>
    </source>
</evidence>
<evidence type="ECO:0000313" key="4">
    <source>
        <dbReference type="EMBL" id="CAD8087764.1"/>
    </source>
</evidence>
<comment type="caution">
    <text evidence="4">The sequence shown here is derived from an EMBL/GenBank/DDBJ whole genome shotgun (WGS) entry which is preliminary data.</text>
</comment>
<feature type="domain" description="PSI" evidence="3">
    <location>
        <begin position="865"/>
        <end position="919"/>
    </location>
</feature>
<dbReference type="InterPro" id="IPR002895">
    <property type="entry name" value="Paramecium_SA"/>
</dbReference>
<feature type="signal peptide" evidence="2">
    <location>
        <begin position="1"/>
        <end position="16"/>
    </location>
</feature>
<evidence type="ECO:0000256" key="2">
    <source>
        <dbReference type="SAM" id="SignalP"/>
    </source>
</evidence>
<feature type="domain" description="PSI" evidence="3">
    <location>
        <begin position="2098"/>
        <end position="2145"/>
    </location>
</feature>
<keyword evidence="2" id="KW-0732">Signal</keyword>
<keyword evidence="1" id="KW-0325">Glycoprotein</keyword>
<dbReference type="SMART" id="SM00423">
    <property type="entry name" value="PSI"/>
    <property type="match status" value="7"/>
</dbReference>
<proteinExistence type="predicted"/>
<dbReference type="EMBL" id="CAJJDM010000082">
    <property type="protein sequence ID" value="CAD8087764.1"/>
    <property type="molecule type" value="Genomic_DNA"/>
</dbReference>
<keyword evidence="5" id="KW-1185">Reference proteome</keyword>
<feature type="domain" description="PSI" evidence="3">
    <location>
        <begin position="129"/>
        <end position="176"/>
    </location>
</feature>
<evidence type="ECO:0000256" key="1">
    <source>
        <dbReference type="ARBA" id="ARBA00023180"/>
    </source>
</evidence>
<feature type="chain" id="PRO_5035903532" description="PSI domain-containing protein" evidence="2">
    <location>
        <begin position="17"/>
        <end position="2239"/>
    </location>
</feature>
<dbReference type="Proteomes" id="UP000688137">
    <property type="component" value="Unassembled WGS sequence"/>
</dbReference>
<accession>A0A8S1NMC8</accession>
<feature type="domain" description="PSI" evidence="3">
    <location>
        <begin position="71"/>
        <end position="111"/>
    </location>
</feature>